<dbReference type="InterPro" id="IPR046945">
    <property type="entry name" value="RHMD-like"/>
</dbReference>
<name>A0ABT1LCX3_9HYPH</name>
<reference evidence="5 6" key="1">
    <citation type="submission" date="2022-07" db="EMBL/GenBank/DDBJ databases">
        <authorList>
            <person name="Li W.-J."/>
            <person name="Deng Q.-Q."/>
        </authorList>
    </citation>
    <scope>NUCLEOTIDE SEQUENCE [LARGE SCALE GENOMIC DNA]</scope>
    <source>
        <strain evidence="5 6">SYSU M60028</strain>
    </source>
</reference>
<organism evidence="5 6">
    <name type="scientific">Alsobacter ponti</name>
    <dbReference type="NCBI Taxonomy" id="2962936"/>
    <lineage>
        <taxon>Bacteria</taxon>
        <taxon>Pseudomonadati</taxon>
        <taxon>Pseudomonadota</taxon>
        <taxon>Alphaproteobacteria</taxon>
        <taxon>Hyphomicrobiales</taxon>
        <taxon>Alsobacteraceae</taxon>
        <taxon>Alsobacter</taxon>
    </lineage>
</organism>
<dbReference type="SMART" id="SM00922">
    <property type="entry name" value="MR_MLE"/>
    <property type="match status" value="1"/>
</dbReference>
<dbReference type="InterPro" id="IPR013342">
    <property type="entry name" value="Mandelate_racemase_C"/>
</dbReference>
<evidence type="ECO:0000259" key="4">
    <source>
        <dbReference type="SMART" id="SM00922"/>
    </source>
</evidence>
<dbReference type="InterPro" id="IPR013341">
    <property type="entry name" value="Mandelate_racemase_N_dom"/>
</dbReference>
<comment type="cofactor">
    <cofactor evidence="1">
        <name>Mg(2+)</name>
        <dbReference type="ChEBI" id="CHEBI:18420"/>
    </cofactor>
</comment>
<proteinExistence type="predicted"/>
<dbReference type="PANTHER" id="PTHR13794:SF58">
    <property type="entry name" value="MITOCHONDRIAL ENOLASE SUPERFAMILY MEMBER 1"/>
    <property type="match status" value="1"/>
</dbReference>
<dbReference type="PANTHER" id="PTHR13794">
    <property type="entry name" value="ENOLASE SUPERFAMILY, MANDELATE RACEMASE"/>
    <property type="match status" value="1"/>
</dbReference>
<dbReference type="InterPro" id="IPR036849">
    <property type="entry name" value="Enolase-like_C_sf"/>
</dbReference>
<dbReference type="EMBL" id="JANCLU010000006">
    <property type="protein sequence ID" value="MCP8938570.1"/>
    <property type="molecule type" value="Genomic_DNA"/>
</dbReference>
<accession>A0ABT1LCX3</accession>
<dbReference type="SUPFAM" id="SSF51604">
    <property type="entry name" value="Enolase C-terminal domain-like"/>
    <property type="match status" value="1"/>
</dbReference>
<dbReference type="Pfam" id="PF02746">
    <property type="entry name" value="MR_MLE_N"/>
    <property type="match status" value="1"/>
</dbReference>
<dbReference type="InterPro" id="IPR029017">
    <property type="entry name" value="Enolase-like_N"/>
</dbReference>
<dbReference type="PROSITE" id="PS00909">
    <property type="entry name" value="MR_MLE_2"/>
    <property type="match status" value="1"/>
</dbReference>
<evidence type="ECO:0000313" key="6">
    <source>
        <dbReference type="Proteomes" id="UP001205890"/>
    </source>
</evidence>
<keyword evidence="3" id="KW-0460">Magnesium</keyword>
<dbReference type="RefSeq" id="WP_254740630.1">
    <property type="nucleotide sequence ID" value="NZ_JANCLU010000006.1"/>
</dbReference>
<dbReference type="Gene3D" id="3.20.20.120">
    <property type="entry name" value="Enolase-like C-terminal domain"/>
    <property type="match status" value="1"/>
</dbReference>
<comment type="caution">
    <text evidence="5">The sequence shown here is derived from an EMBL/GenBank/DDBJ whole genome shotgun (WGS) entry which is preliminary data.</text>
</comment>
<dbReference type="SUPFAM" id="SSF54826">
    <property type="entry name" value="Enolase N-terminal domain-like"/>
    <property type="match status" value="1"/>
</dbReference>
<keyword evidence="2" id="KW-0479">Metal-binding</keyword>
<dbReference type="InterPro" id="IPR029065">
    <property type="entry name" value="Enolase_C-like"/>
</dbReference>
<dbReference type="Proteomes" id="UP001205890">
    <property type="component" value="Unassembled WGS sequence"/>
</dbReference>
<evidence type="ECO:0000313" key="5">
    <source>
        <dbReference type="EMBL" id="MCP8938570.1"/>
    </source>
</evidence>
<evidence type="ECO:0000256" key="2">
    <source>
        <dbReference type="ARBA" id="ARBA00022723"/>
    </source>
</evidence>
<evidence type="ECO:0000256" key="3">
    <source>
        <dbReference type="ARBA" id="ARBA00022842"/>
    </source>
</evidence>
<protein>
    <submittedName>
        <fullName evidence="5">Mandelate racemase/muconate lactonizing enzyme family protein</fullName>
    </submittedName>
</protein>
<feature type="domain" description="Mandelate racemase/muconate lactonizing enzyme C-terminal" evidence="4">
    <location>
        <begin position="144"/>
        <end position="240"/>
    </location>
</feature>
<gene>
    <name evidence="5" type="ORF">NK718_08590</name>
</gene>
<sequence length="373" mass="40067">MRIAEIKTYPLAMPIAPGEHRTAWGEYTSIGIVLVAIRTTDGIVGYGEALSRKNPRSSALLIDELYAPLLLGQDPFLVDRHWETMFRQMSGRAGGMAMEAIAALDIALWDVMGRALGQPLHRLLGGMGRERVACYGSAVSWGAEETARRQIEQCRAQGLRMIKLKLGAPANEAIAWARRVRDWVGPGIALCADANWAYDVADAARVAAALHELDFVWLEEPLIPEDVAGYARLAAKSMIRLAAGESEHVGMIARDLIASGAIGVFQPDCARAGGLTETRRMALLAHAYNVAYAPHVGGGGAVSAAANLHLAAAMPNFLTYECMIFPSPLRAELSTEKVADSAALVDGEVVVPTGPGLGLEIDFETVERFLVRP</sequence>
<evidence type="ECO:0000256" key="1">
    <source>
        <dbReference type="ARBA" id="ARBA00001946"/>
    </source>
</evidence>
<keyword evidence="6" id="KW-1185">Reference proteome</keyword>
<dbReference type="SFLD" id="SFLDS00001">
    <property type="entry name" value="Enolase"/>
    <property type="match status" value="1"/>
</dbReference>
<dbReference type="SFLD" id="SFLDG00179">
    <property type="entry name" value="mandelate_racemase"/>
    <property type="match status" value="1"/>
</dbReference>
<dbReference type="Pfam" id="PF13378">
    <property type="entry name" value="MR_MLE_C"/>
    <property type="match status" value="1"/>
</dbReference>
<dbReference type="InterPro" id="IPR018110">
    <property type="entry name" value="Mandel_Rmase/mucon_lact_enz_CS"/>
</dbReference>
<dbReference type="Gene3D" id="3.30.390.10">
    <property type="entry name" value="Enolase-like, N-terminal domain"/>
    <property type="match status" value="1"/>
</dbReference>
<dbReference type="CDD" id="cd03316">
    <property type="entry name" value="MR_like"/>
    <property type="match status" value="1"/>
</dbReference>